<keyword evidence="1" id="KW-0812">Transmembrane</keyword>
<comment type="caution">
    <text evidence="2">The sequence shown here is derived from an EMBL/GenBank/DDBJ whole genome shotgun (WGS) entry which is preliminary data.</text>
</comment>
<dbReference type="RefSeq" id="WP_105935757.1">
    <property type="nucleotide sequence ID" value="NZ_PVNP01000191.1"/>
</dbReference>
<keyword evidence="3" id="KW-1185">Reference proteome</keyword>
<evidence type="ECO:0000313" key="2">
    <source>
        <dbReference type="EMBL" id="PRO72217.1"/>
    </source>
</evidence>
<organism evidence="2 3">
    <name type="scientific">Alteromonas alba</name>
    <dbReference type="NCBI Taxonomy" id="2079529"/>
    <lineage>
        <taxon>Bacteria</taxon>
        <taxon>Pseudomonadati</taxon>
        <taxon>Pseudomonadota</taxon>
        <taxon>Gammaproteobacteria</taxon>
        <taxon>Alteromonadales</taxon>
        <taxon>Alteromonadaceae</taxon>
        <taxon>Alteromonas/Salinimonas group</taxon>
        <taxon>Alteromonas</taxon>
    </lineage>
</organism>
<keyword evidence="1" id="KW-0472">Membrane</keyword>
<dbReference type="EMBL" id="PVNP01000191">
    <property type="protein sequence ID" value="PRO72217.1"/>
    <property type="molecule type" value="Genomic_DNA"/>
</dbReference>
<feature type="transmembrane region" description="Helical" evidence="1">
    <location>
        <begin position="69"/>
        <end position="91"/>
    </location>
</feature>
<keyword evidence="1" id="KW-1133">Transmembrane helix</keyword>
<proteinExistence type="predicted"/>
<reference evidence="3" key="1">
    <citation type="journal article" date="2020" name="Int. J. Syst. Evol. Microbiol.">
        <title>Alteromonas alba sp. nov., a marine bacterium isolated from the seawater of the West Pacific Ocean.</title>
        <authorList>
            <person name="Sun C."/>
            <person name="Wu Y.-H."/>
            <person name="Xamxidin M."/>
            <person name="Cheng H."/>
            <person name="Xu X.-W."/>
        </authorList>
    </citation>
    <scope>NUCLEOTIDE SEQUENCE [LARGE SCALE GENOMIC DNA]</scope>
    <source>
        <strain evidence="3">190</strain>
    </source>
</reference>
<feature type="transmembrane region" description="Helical" evidence="1">
    <location>
        <begin position="12"/>
        <end position="32"/>
    </location>
</feature>
<gene>
    <name evidence="2" type="ORF">C6Y40_17815</name>
</gene>
<evidence type="ECO:0008006" key="4">
    <source>
        <dbReference type="Google" id="ProtNLM"/>
    </source>
</evidence>
<evidence type="ECO:0000313" key="3">
    <source>
        <dbReference type="Proteomes" id="UP000238949"/>
    </source>
</evidence>
<feature type="transmembrane region" description="Helical" evidence="1">
    <location>
        <begin position="103"/>
        <end position="124"/>
    </location>
</feature>
<name>A0A2S9V6Y6_9ALTE</name>
<dbReference type="Proteomes" id="UP000238949">
    <property type="component" value="Unassembled WGS sequence"/>
</dbReference>
<sequence>MSVFLFTQAYFIYSVPILVGLMLCTIESLFLLRGKSFFGLLDMPQQFGQPELTPYHVVPHILKLYEVTIVFWLMVFFITFGTSGMLIQRLYFAYWQAYAPQAILFPVSLIMAATATAVVIHHLAPHLRSYNSLLANQEYAGRIATIVGYSEFPGDDVHATVFDHNHQLQNITVQAMEAGERLLNGDKVVLVKRTNECWLATRYIAIEQHSPQYRAKMNR</sequence>
<evidence type="ECO:0000256" key="1">
    <source>
        <dbReference type="SAM" id="Phobius"/>
    </source>
</evidence>
<dbReference type="AlphaFoldDB" id="A0A2S9V6Y6"/>
<protein>
    <recommendedName>
        <fullName evidence="4">DUF1449 domain-containing protein</fullName>
    </recommendedName>
</protein>
<accession>A0A2S9V6Y6</accession>